<reference evidence="2 3" key="1">
    <citation type="submission" date="2020-10" db="EMBL/GenBank/DDBJ databases">
        <title>Plant Genome Project.</title>
        <authorList>
            <person name="Zhang R.-G."/>
        </authorList>
    </citation>
    <scope>NUCLEOTIDE SEQUENCE [LARGE SCALE GENOMIC DNA]</scope>
    <source>
        <strain evidence="2">FAFU-HL-1</strain>
        <tissue evidence="2">Leaf</tissue>
    </source>
</reference>
<comment type="caution">
    <text evidence="2">The sequence shown here is derived from an EMBL/GenBank/DDBJ whole genome shotgun (WGS) entry which is preliminary data.</text>
</comment>
<dbReference type="Proteomes" id="UP000657918">
    <property type="component" value="Unassembled WGS sequence"/>
</dbReference>
<gene>
    <name evidence="2" type="ORF">SADUNF_Sadunf01G0002500</name>
</gene>
<evidence type="ECO:0000313" key="3">
    <source>
        <dbReference type="Proteomes" id="UP000657918"/>
    </source>
</evidence>
<name>A0A835TJ96_9ROSI</name>
<sequence length="159" mass="18159">MLGDTGRIWSSEGCWRRRHVINAGSFIFVPVIEWESRACILMPINEDKPVLKPSHSTLKALEAESRTPKPAERTESEGEGEENAVFGTEIWPAAEYGLTMHTIRQRIGPLLMKMQKRYVYSLLSTPFRNMDYTGEMTEKEIIVAERNSGVISNRVREIC</sequence>
<feature type="compositionally biased region" description="Basic and acidic residues" evidence="1">
    <location>
        <begin position="61"/>
        <end position="76"/>
    </location>
</feature>
<dbReference type="OrthoDB" id="1743819at2759"/>
<dbReference type="AlphaFoldDB" id="A0A835TJ96"/>
<keyword evidence="3" id="KW-1185">Reference proteome</keyword>
<dbReference type="EMBL" id="JADGMS010000001">
    <property type="protein sequence ID" value="KAF9688574.1"/>
    <property type="molecule type" value="Genomic_DNA"/>
</dbReference>
<feature type="region of interest" description="Disordered" evidence="1">
    <location>
        <begin position="59"/>
        <end position="84"/>
    </location>
</feature>
<evidence type="ECO:0000313" key="2">
    <source>
        <dbReference type="EMBL" id="KAF9688574.1"/>
    </source>
</evidence>
<proteinExistence type="predicted"/>
<evidence type="ECO:0000256" key="1">
    <source>
        <dbReference type="SAM" id="MobiDB-lite"/>
    </source>
</evidence>
<protein>
    <submittedName>
        <fullName evidence="2">Uncharacterized protein</fullName>
    </submittedName>
</protein>
<accession>A0A835TJ96</accession>
<organism evidence="2 3">
    <name type="scientific">Salix dunnii</name>
    <dbReference type="NCBI Taxonomy" id="1413687"/>
    <lineage>
        <taxon>Eukaryota</taxon>
        <taxon>Viridiplantae</taxon>
        <taxon>Streptophyta</taxon>
        <taxon>Embryophyta</taxon>
        <taxon>Tracheophyta</taxon>
        <taxon>Spermatophyta</taxon>
        <taxon>Magnoliopsida</taxon>
        <taxon>eudicotyledons</taxon>
        <taxon>Gunneridae</taxon>
        <taxon>Pentapetalae</taxon>
        <taxon>rosids</taxon>
        <taxon>fabids</taxon>
        <taxon>Malpighiales</taxon>
        <taxon>Salicaceae</taxon>
        <taxon>Saliceae</taxon>
        <taxon>Salix</taxon>
    </lineage>
</organism>